<dbReference type="Proteomes" id="UP000828390">
    <property type="component" value="Unassembled WGS sequence"/>
</dbReference>
<feature type="compositionally biased region" description="Polar residues" evidence="1">
    <location>
        <begin position="29"/>
        <end position="40"/>
    </location>
</feature>
<name>A0A9D4FIA5_DREPO</name>
<dbReference type="EMBL" id="JAIWYP010000015">
    <property type="protein sequence ID" value="KAH3701818.1"/>
    <property type="molecule type" value="Genomic_DNA"/>
</dbReference>
<evidence type="ECO:0000313" key="7">
    <source>
        <dbReference type="Proteomes" id="UP000828390"/>
    </source>
</evidence>
<sequence length="109" mass="11777">MCRHGYVPVPRMSECRLIYVLPSNQCLRSPSAGDSDTTKPGSDASHWLGQPVRPSRDHICGGLGASVHSRSGVTTGLDGPLVSRSRKATFAHAAQPRNLYPFFAKAYIP</sequence>
<dbReference type="EMBL" id="JAIWYP010000008">
    <property type="protein sequence ID" value="KAH3780325.1"/>
    <property type="molecule type" value="Genomic_DNA"/>
</dbReference>
<dbReference type="EMBL" id="JAIWYP010000008">
    <property type="protein sequence ID" value="KAH3780305.1"/>
    <property type="molecule type" value="Genomic_DNA"/>
</dbReference>
<reference evidence="5" key="1">
    <citation type="journal article" date="2019" name="bioRxiv">
        <title>The Genome of the Zebra Mussel, Dreissena polymorpha: A Resource for Invasive Species Research.</title>
        <authorList>
            <person name="McCartney M.A."/>
            <person name="Auch B."/>
            <person name="Kono T."/>
            <person name="Mallez S."/>
            <person name="Zhang Y."/>
            <person name="Obille A."/>
            <person name="Becker A."/>
            <person name="Abrahante J.E."/>
            <person name="Garbe J."/>
            <person name="Badalamenti J.P."/>
            <person name="Herman A."/>
            <person name="Mangelson H."/>
            <person name="Liachko I."/>
            <person name="Sullivan S."/>
            <person name="Sone E.D."/>
            <person name="Koren S."/>
            <person name="Silverstein K.A.T."/>
            <person name="Beckman K.B."/>
            <person name="Gohl D.M."/>
        </authorList>
    </citation>
    <scope>NUCLEOTIDE SEQUENCE</scope>
    <source>
        <strain evidence="5">Duluth1</strain>
        <tissue evidence="5">Whole animal</tissue>
    </source>
</reference>
<organism evidence="5 7">
    <name type="scientific">Dreissena polymorpha</name>
    <name type="common">Zebra mussel</name>
    <name type="synonym">Mytilus polymorpha</name>
    <dbReference type="NCBI Taxonomy" id="45954"/>
    <lineage>
        <taxon>Eukaryota</taxon>
        <taxon>Metazoa</taxon>
        <taxon>Spiralia</taxon>
        <taxon>Lophotrochozoa</taxon>
        <taxon>Mollusca</taxon>
        <taxon>Bivalvia</taxon>
        <taxon>Autobranchia</taxon>
        <taxon>Heteroconchia</taxon>
        <taxon>Euheterodonta</taxon>
        <taxon>Imparidentia</taxon>
        <taxon>Neoheterodontei</taxon>
        <taxon>Myida</taxon>
        <taxon>Dreissenoidea</taxon>
        <taxon>Dreissenidae</taxon>
        <taxon>Dreissena</taxon>
    </lineage>
</organism>
<dbReference type="AlphaFoldDB" id="A0A9D4FIA5"/>
<accession>A0A9D4FIA5</accession>
<gene>
    <name evidence="2" type="ORF">DPMN_076814</name>
    <name evidence="6" type="ORF">DPMN_087828</name>
    <name evidence="5" type="ORF">DPMN_152440</name>
    <name evidence="3" type="ORF">DPMN_158118</name>
    <name evidence="4" type="ORF">DPMN_158138</name>
</gene>
<keyword evidence="7" id="KW-1185">Reference proteome</keyword>
<protein>
    <submittedName>
        <fullName evidence="5">Uncharacterized protein</fullName>
    </submittedName>
</protein>
<evidence type="ECO:0000313" key="5">
    <source>
        <dbReference type="EMBL" id="KAH3798837.1"/>
    </source>
</evidence>
<proteinExistence type="predicted"/>
<reference evidence="5" key="2">
    <citation type="submission" date="2020-11" db="EMBL/GenBank/DDBJ databases">
        <authorList>
            <person name="McCartney M.A."/>
            <person name="Auch B."/>
            <person name="Kono T."/>
            <person name="Mallez S."/>
            <person name="Becker A."/>
            <person name="Gohl D.M."/>
            <person name="Silverstein K.A.T."/>
            <person name="Koren S."/>
            <person name="Bechman K.B."/>
            <person name="Herman A."/>
            <person name="Abrahante J.E."/>
            <person name="Garbe J."/>
        </authorList>
    </citation>
    <scope>NUCLEOTIDE SEQUENCE</scope>
    <source>
        <strain evidence="5">Duluth1</strain>
        <tissue evidence="5">Whole animal</tissue>
    </source>
</reference>
<evidence type="ECO:0000313" key="4">
    <source>
        <dbReference type="EMBL" id="KAH3780325.1"/>
    </source>
</evidence>
<evidence type="ECO:0000313" key="2">
    <source>
        <dbReference type="EMBL" id="KAH3701818.1"/>
    </source>
</evidence>
<evidence type="ECO:0000313" key="6">
    <source>
        <dbReference type="EMBL" id="KAH3845547.1"/>
    </source>
</evidence>
<comment type="caution">
    <text evidence="5">The sequence shown here is derived from an EMBL/GenBank/DDBJ whole genome shotgun (WGS) entry which is preliminary data.</text>
</comment>
<dbReference type="EMBL" id="JAIWYP010000007">
    <property type="protein sequence ID" value="KAH3798837.1"/>
    <property type="molecule type" value="Genomic_DNA"/>
</dbReference>
<evidence type="ECO:0000313" key="3">
    <source>
        <dbReference type="EMBL" id="KAH3780305.1"/>
    </source>
</evidence>
<feature type="region of interest" description="Disordered" evidence="1">
    <location>
        <begin position="29"/>
        <end position="52"/>
    </location>
</feature>
<dbReference type="EMBL" id="JAIWYP010000003">
    <property type="protein sequence ID" value="KAH3845547.1"/>
    <property type="molecule type" value="Genomic_DNA"/>
</dbReference>
<evidence type="ECO:0000256" key="1">
    <source>
        <dbReference type="SAM" id="MobiDB-lite"/>
    </source>
</evidence>